<name>W3XII9_PESFW</name>
<dbReference type="HOGENOM" id="CLU_004544_4_3_1"/>
<dbReference type="InterPro" id="IPR012337">
    <property type="entry name" value="RNaseH-like_sf"/>
</dbReference>
<dbReference type="RefSeq" id="XP_007830611.1">
    <property type="nucleotide sequence ID" value="XM_007832420.1"/>
</dbReference>
<dbReference type="CDD" id="cd02846">
    <property type="entry name" value="PAZ_argonaute_like"/>
    <property type="match status" value="1"/>
</dbReference>
<dbReference type="InterPro" id="IPR045246">
    <property type="entry name" value="Piwi_ago-like"/>
</dbReference>
<dbReference type="eggNOG" id="KOG1041">
    <property type="taxonomic scope" value="Eukaryota"/>
</dbReference>
<evidence type="ECO:0000259" key="4">
    <source>
        <dbReference type="PROSITE" id="PS50822"/>
    </source>
</evidence>
<dbReference type="OrthoDB" id="10252740at2759"/>
<dbReference type="CDD" id="cd04657">
    <property type="entry name" value="Piwi_ago-like"/>
    <property type="match status" value="1"/>
</dbReference>
<dbReference type="InParanoid" id="W3XII9"/>
<reference evidence="6" key="1">
    <citation type="journal article" date="2015" name="BMC Genomics">
        <title>Genomic and transcriptomic analysis of the endophytic fungus Pestalotiopsis fici reveals its lifestyle and high potential for synthesis of natural products.</title>
        <authorList>
            <person name="Wang X."/>
            <person name="Zhang X."/>
            <person name="Liu L."/>
            <person name="Xiang M."/>
            <person name="Wang W."/>
            <person name="Sun X."/>
            <person name="Che Y."/>
            <person name="Guo L."/>
            <person name="Liu G."/>
            <person name="Guo L."/>
            <person name="Wang C."/>
            <person name="Yin W.B."/>
            <person name="Stadler M."/>
            <person name="Zhang X."/>
            <person name="Liu X."/>
        </authorList>
    </citation>
    <scope>NUCLEOTIDE SEQUENCE [LARGE SCALE GENOMIC DNA]</scope>
    <source>
        <strain evidence="6">W106-1 / CGMCC3.15140</strain>
    </source>
</reference>
<accession>W3XII9</accession>
<sequence>MASSGQQGSAPRRPAVGRVASMDLDGASDRQRGPGSSQGSVSGAQAGGSQRGSAPTSPARSRAGSASTSDAGPGPFHKGSGVDPAFDPNDPRSSRVQMSDTELIGKRVDLPAEAFSSSTVAHPFVKRPAFNTSSKPISVQLNLFSVTNLPAGDIYQYDVVVSPNPKDSKALVKKVWNSQAVQQWVKSTGSKWLYDGHKLAWSTKTLSRGEHRITVDLDKEAGKPPGGNNTVYYFQIKATTTIRMQMLTAYLQQKAQWDTHVLECMNFLDHVMRQWPSERMELIKRNFYPRDGQEFRLDDMIVVRKGTYSAFRLGQSELGSPSVGLSLNVDVANTAFWLGGQTFAKLAQYVCAPPATRRLDSTMPMGKLADLLRPKKVQDKLGNTRFIQSDDFKKLRRLLRLSFHVTHVGKEHNPRVYKVARIIFDEKYGKNGADSFAVTFVKKDKKTGKEEKPISIYDHWLNKYGRLGYPDLPMVETSRNGIFPMEVCKLVPFQRYAYKLDPDQTAQMIKIAVSRPKSRRDDIMNGVEHLQWDKDPYFREYGVRVQKSMVISKARLIQNPDVLFGGGVKIDPKVSGRWDLRGKKFIEPNPTPLVSWGFIGCGMNDGHAVEKDALKAFAQTFVRIYKGHGGRIQKDPYVQVYPYNVPYNEMCDRGFRETGMNAKAQPQILFFVVSTRNSLVYERLKKNMDCRVTLVSQVLLADHVRKNNAQYCSNVAMKVNAKLGGATCQSVPAGAKAGFSFFAAPTMILGMDVSHASPGSNMPSKAAMTMSIDKTATKYCSTVQTNGYRVEVVQPQTMHFLFSRMMNHWKAKIGCSPQHVYYFRDGVAEGQFNHVIDIEINELKRMFREAKFEVPRFTVIVATKRHHIRFFPKPGDQSAGDRNDNPLPGTLVERDATHPFHFDFYLSSHVAIQGTARPVHYSVILDEANIPVDKLQQMIYHQCYQYIRSTTPVSLHPAVYYSHLASLRAQAHEDIAAELKEVPTGKAGFPLRRPESAYSGGKPPTEAPRLTPMGLPGGNLEMIKAINTTMWFI</sequence>
<dbReference type="PANTHER" id="PTHR22891">
    <property type="entry name" value="EUKARYOTIC TRANSLATION INITIATION FACTOR 2C"/>
    <property type="match status" value="1"/>
</dbReference>
<dbReference type="EMBL" id="KI912110">
    <property type="protein sequence ID" value="ETS85814.1"/>
    <property type="molecule type" value="Genomic_DNA"/>
</dbReference>
<dbReference type="InterPro" id="IPR036397">
    <property type="entry name" value="RNaseH_sf"/>
</dbReference>
<dbReference type="SUPFAM" id="SSF101690">
    <property type="entry name" value="PAZ domain"/>
    <property type="match status" value="1"/>
</dbReference>
<feature type="region of interest" description="Disordered" evidence="2">
    <location>
        <begin position="986"/>
        <end position="1013"/>
    </location>
</feature>
<dbReference type="GO" id="GO:0003723">
    <property type="term" value="F:RNA binding"/>
    <property type="evidence" value="ECO:0007669"/>
    <property type="project" value="InterPro"/>
</dbReference>
<dbReference type="InterPro" id="IPR036085">
    <property type="entry name" value="PAZ_dom_sf"/>
</dbReference>
<dbReference type="SUPFAM" id="SSF53098">
    <property type="entry name" value="Ribonuclease H-like"/>
    <property type="match status" value="1"/>
</dbReference>
<evidence type="ECO:0000256" key="1">
    <source>
        <dbReference type="RuleBase" id="RU361178"/>
    </source>
</evidence>
<dbReference type="PROSITE" id="PS50822">
    <property type="entry name" value="PIWI"/>
    <property type="match status" value="1"/>
</dbReference>
<dbReference type="Gene3D" id="2.170.260.10">
    <property type="entry name" value="paz domain"/>
    <property type="match status" value="1"/>
</dbReference>
<dbReference type="KEGG" id="pfy:PFICI_03839"/>
<dbReference type="OMA" id="CFAQQQH"/>
<dbReference type="AlphaFoldDB" id="W3XII9"/>
<protein>
    <submittedName>
        <fullName evidence="5">Uncharacterized protein</fullName>
    </submittedName>
</protein>
<feature type="domain" description="Piwi" evidence="4">
    <location>
        <begin position="668"/>
        <end position="974"/>
    </location>
</feature>
<evidence type="ECO:0000313" key="5">
    <source>
        <dbReference type="EMBL" id="ETS85814.1"/>
    </source>
</evidence>
<dbReference type="STRING" id="1229662.W3XII9"/>
<organism evidence="5 6">
    <name type="scientific">Pestalotiopsis fici (strain W106-1 / CGMCC3.15140)</name>
    <dbReference type="NCBI Taxonomy" id="1229662"/>
    <lineage>
        <taxon>Eukaryota</taxon>
        <taxon>Fungi</taxon>
        <taxon>Dikarya</taxon>
        <taxon>Ascomycota</taxon>
        <taxon>Pezizomycotina</taxon>
        <taxon>Sordariomycetes</taxon>
        <taxon>Xylariomycetidae</taxon>
        <taxon>Amphisphaeriales</taxon>
        <taxon>Sporocadaceae</taxon>
        <taxon>Pestalotiopsis</taxon>
    </lineage>
</organism>
<evidence type="ECO:0000313" key="6">
    <source>
        <dbReference type="Proteomes" id="UP000030651"/>
    </source>
</evidence>
<dbReference type="InterPro" id="IPR003100">
    <property type="entry name" value="PAZ_dom"/>
</dbReference>
<dbReference type="Gene3D" id="3.40.50.2300">
    <property type="match status" value="1"/>
</dbReference>
<dbReference type="SMART" id="SM01163">
    <property type="entry name" value="DUF1785"/>
    <property type="match status" value="1"/>
</dbReference>
<dbReference type="InterPro" id="IPR032474">
    <property type="entry name" value="Argonaute_N"/>
</dbReference>
<dbReference type="Proteomes" id="UP000030651">
    <property type="component" value="Unassembled WGS sequence"/>
</dbReference>
<dbReference type="SMART" id="SM00949">
    <property type="entry name" value="PAZ"/>
    <property type="match status" value="1"/>
</dbReference>
<dbReference type="Pfam" id="PF16488">
    <property type="entry name" value="ArgoL2"/>
    <property type="match status" value="1"/>
</dbReference>
<dbReference type="Pfam" id="PF02171">
    <property type="entry name" value="Piwi"/>
    <property type="match status" value="1"/>
</dbReference>
<dbReference type="Pfam" id="PF16487">
    <property type="entry name" value="ArgoMid"/>
    <property type="match status" value="1"/>
</dbReference>
<dbReference type="Gene3D" id="3.30.420.10">
    <property type="entry name" value="Ribonuclease H-like superfamily/Ribonuclease H"/>
    <property type="match status" value="1"/>
</dbReference>
<feature type="compositionally biased region" description="Polar residues" evidence="2">
    <location>
        <begin position="55"/>
        <end position="70"/>
    </location>
</feature>
<evidence type="ECO:0000256" key="2">
    <source>
        <dbReference type="SAM" id="MobiDB-lite"/>
    </source>
</evidence>
<dbReference type="InterPro" id="IPR032472">
    <property type="entry name" value="ArgoL2"/>
</dbReference>
<feature type="compositionally biased region" description="Low complexity" evidence="2">
    <location>
        <begin position="33"/>
        <end position="44"/>
    </location>
</feature>
<dbReference type="InterPro" id="IPR014811">
    <property type="entry name" value="ArgoL1"/>
</dbReference>
<dbReference type="Pfam" id="PF08699">
    <property type="entry name" value="ArgoL1"/>
    <property type="match status" value="1"/>
</dbReference>
<keyword evidence="6" id="KW-1185">Reference proteome</keyword>
<gene>
    <name evidence="5" type="ORF">PFICI_03839</name>
</gene>
<proteinExistence type="inferred from homology"/>
<dbReference type="Pfam" id="PF02170">
    <property type="entry name" value="PAZ"/>
    <property type="match status" value="1"/>
</dbReference>
<dbReference type="GeneID" id="19268852"/>
<feature type="region of interest" description="Disordered" evidence="2">
    <location>
        <begin position="1"/>
        <end position="101"/>
    </location>
</feature>
<evidence type="ECO:0000259" key="3">
    <source>
        <dbReference type="PROSITE" id="PS50821"/>
    </source>
</evidence>
<dbReference type="InterPro" id="IPR003165">
    <property type="entry name" value="Piwi"/>
</dbReference>
<dbReference type="InterPro" id="IPR032473">
    <property type="entry name" value="Argonaute_Mid_dom"/>
</dbReference>
<comment type="similarity">
    <text evidence="1">Belongs to the argonaute family.</text>
</comment>
<dbReference type="SMART" id="SM00950">
    <property type="entry name" value="Piwi"/>
    <property type="match status" value="1"/>
</dbReference>
<dbReference type="Pfam" id="PF16486">
    <property type="entry name" value="ArgoN"/>
    <property type="match status" value="1"/>
</dbReference>
<feature type="domain" description="PAZ" evidence="3">
    <location>
        <begin position="367"/>
        <end position="492"/>
    </location>
</feature>
<dbReference type="PROSITE" id="PS50821">
    <property type="entry name" value="PAZ"/>
    <property type="match status" value="1"/>
</dbReference>